<dbReference type="GO" id="GO:0016887">
    <property type="term" value="F:ATP hydrolysis activity"/>
    <property type="evidence" value="ECO:0007669"/>
    <property type="project" value="InterPro"/>
</dbReference>
<reference evidence="2 3" key="1">
    <citation type="submission" date="2018-12" db="EMBL/GenBank/DDBJ databases">
        <authorList>
            <consortium name="Pathogen Informatics"/>
        </authorList>
    </citation>
    <scope>NUCLEOTIDE SEQUENCE [LARGE SCALE GENOMIC DNA]</scope>
    <source>
        <strain evidence="2 3">NCTC10297</strain>
    </source>
</reference>
<sequence length="83" mass="9037">MDNFNLDIQAGEQATLVGRSGSGKTTVINLLPRFVTLSNGQILLDGVDIYDIELTNLCQQFALVSQDVFCLMTLCLQICVILG</sequence>
<dbReference type="EC" id="3.6.3.-" evidence="2"/>
<dbReference type="Proteomes" id="UP000274100">
    <property type="component" value="Chromosome"/>
</dbReference>
<dbReference type="RefSeq" id="WP_259772313.1">
    <property type="nucleotide sequence ID" value="NZ_LR134343.1"/>
</dbReference>
<dbReference type="Gene3D" id="3.40.50.300">
    <property type="entry name" value="P-loop containing nucleotide triphosphate hydrolases"/>
    <property type="match status" value="1"/>
</dbReference>
<dbReference type="InterPro" id="IPR027417">
    <property type="entry name" value="P-loop_NTPase"/>
</dbReference>
<evidence type="ECO:0000313" key="2">
    <source>
        <dbReference type="EMBL" id="VEG13277.1"/>
    </source>
</evidence>
<evidence type="ECO:0000313" key="3">
    <source>
        <dbReference type="Proteomes" id="UP000274100"/>
    </source>
</evidence>
<proteinExistence type="predicted"/>
<keyword evidence="2" id="KW-0547">Nucleotide-binding</keyword>
<keyword evidence="2" id="KW-0067">ATP-binding</keyword>
<feature type="domain" description="ABC transporter" evidence="1">
    <location>
        <begin position="2"/>
        <end position="71"/>
    </location>
</feature>
<dbReference type="GO" id="GO:0005524">
    <property type="term" value="F:ATP binding"/>
    <property type="evidence" value="ECO:0007669"/>
    <property type="project" value="UniProtKB-KW"/>
</dbReference>
<protein>
    <submittedName>
        <fullName evidence="2">Lipid A export ATP-binding/permease protein MsbA</fullName>
        <ecNumber evidence="2">3.6.3.-</ecNumber>
    </submittedName>
</protein>
<dbReference type="AlphaFoldDB" id="A0A448GWY0"/>
<dbReference type="PANTHER" id="PTHR24221">
    <property type="entry name" value="ATP-BINDING CASSETTE SUB-FAMILY B"/>
    <property type="match status" value="1"/>
</dbReference>
<organism evidence="2 3">
    <name type="scientific">Moraxella cuniculi</name>
    <dbReference type="NCBI Taxonomy" id="34061"/>
    <lineage>
        <taxon>Bacteria</taxon>
        <taxon>Pseudomonadati</taxon>
        <taxon>Pseudomonadota</taxon>
        <taxon>Gammaproteobacteria</taxon>
        <taxon>Moraxellales</taxon>
        <taxon>Moraxellaceae</taxon>
        <taxon>Moraxella</taxon>
    </lineage>
</organism>
<dbReference type="InterPro" id="IPR003439">
    <property type="entry name" value="ABC_transporter-like_ATP-bd"/>
</dbReference>
<dbReference type="InterPro" id="IPR039421">
    <property type="entry name" value="Type_1_exporter"/>
</dbReference>
<dbReference type="SUPFAM" id="SSF52540">
    <property type="entry name" value="P-loop containing nucleoside triphosphate hydrolases"/>
    <property type="match status" value="1"/>
</dbReference>
<dbReference type="EMBL" id="LR134343">
    <property type="protein sequence ID" value="VEG13277.1"/>
    <property type="molecule type" value="Genomic_DNA"/>
</dbReference>
<evidence type="ECO:0000259" key="1">
    <source>
        <dbReference type="Pfam" id="PF00005"/>
    </source>
</evidence>
<name>A0A448GWY0_9GAMM</name>
<accession>A0A448GWY0</accession>
<gene>
    <name evidence="2" type="primary">msbA_2</name>
    <name evidence="2" type="ORF">NCTC10297_01240</name>
</gene>
<dbReference type="GO" id="GO:0042626">
    <property type="term" value="F:ATPase-coupled transmembrane transporter activity"/>
    <property type="evidence" value="ECO:0007669"/>
    <property type="project" value="TreeGrafter"/>
</dbReference>
<dbReference type="Pfam" id="PF00005">
    <property type="entry name" value="ABC_tran"/>
    <property type="match status" value="1"/>
</dbReference>
<dbReference type="KEGG" id="mcun:NCTC10297_01240"/>
<dbReference type="PANTHER" id="PTHR24221:SF654">
    <property type="entry name" value="ATP-BINDING CASSETTE SUB-FAMILY B MEMBER 6"/>
    <property type="match status" value="1"/>
</dbReference>
<keyword evidence="2" id="KW-0378">Hydrolase</keyword>